<dbReference type="SUPFAM" id="SSF88946">
    <property type="entry name" value="Sigma2 domain of RNA polymerase sigma factors"/>
    <property type="match status" value="1"/>
</dbReference>
<name>A0A6G4WAN5_9HYPH</name>
<evidence type="ECO:0000313" key="3">
    <source>
        <dbReference type="EMBL" id="NGO51842.1"/>
    </source>
</evidence>
<comment type="caution">
    <text evidence="3">The sequence shown here is derived from an EMBL/GenBank/DDBJ whole genome shotgun (WGS) entry which is preliminary data.</text>
</comment>
<dbReference type="PANTHER" id="PTHR47756:SF2">
    <property type="entry name" value="BLL6612 PROTEIN"/>
    <property type="match status" value="1"/>
</dbReference>
<dbReference type="GO" id="GO:0003700">
    <property type="term" value="F:DNA-binding transcription factor activity"/>
    <property type="evidence" value="ECO:0007669"/>
    <property type="project" value="InterPro"/>
</dbReference>
<dbReference type="EMBL" id="JAAKZF010000012">
    <property type="protein sequence ID" value="NGO51842.1"/>
    <property type="molecule type" value="Genomic_DNA"/>
</dbReference>
<dbReference type="Gene3D" id="1.10.1740.10">
    <property type="match status" value="1"/>
</dbReference>
<evidence type="ECO:0000259" key="2">
    <source>
        <dbReference type="Pfam" id="PF20239"/>
    </source>
</evidence>
<feature type="domain" description="DUF6596" evidence="2">
    <location>
        <begin position="186"/>
        <end position="286"/>
    </location>
</feature>
<reference evidence="3 4" key="1">
    <citation type="submission" date="2020-02" db="EMBL/GenBank/DDBJ databases">
        <title>Genome sequence of strain CCNWXJ40-4.</title>
        <authorList>
            <person name="Gao J."/>
            <person name="Sun J."/>
        </authorList>
    </citation>
    <scope>NUCLEOTIDE SEQUENCE [LARGE SCALE GENOMIC DNA]</scope>
    <source>
        <strain evidence="3 4">CCNWXJ 40-4</strain>
    </source>
</reference>
<protein>
    <submittedName>
        <fullName evidence="3">RNA polymerase subunit sigma-70</fullName>
    </submittedName>
</protein>
<sequence>MPMIAGDGSMAARAEAEGVARRSYGKLVAYLAARSGDVAAAEDALSEAFAAALADWTAKGCPQNPEAWLLTVARRKLIDAGRRRRTGDLAGGQLRIAAEELEAAEAEEIPDRRLALMFACADPRIEPGVRAPLMLQAVLGLDAAAIASVFLVSPAAMGKRLVRAKAAIREAGIPFALPGRDELHGRLDAVLDAIYAAFAEGWAQPLGTDALRGDLAGEAIFLARLVVALLPDEPEALGLLALMLHIEARRAARRSADGDYVPLAEQDATQWDARMIDEAEAALRRASAHGAIGRYQLEAALQSAHVHRCRTGRDNWRDVLQLYDAILALTGSPVAAVNRALAIAELQGADAGLEAMPEASPENRLNEYQPYWAARAELLARQGAVDEARHAYDIATGLSSDPAIRRFLLKRREALLG</sequence>
<dbReference type="SUPFAM" id="SSF88659">
    <property type="entry name" value="Sigma3 and sigma4 domains of RNA polymerase sigma factors"/>
    <property type="match status" value="1"/>
</dbReference>
<dbReference type="GO" id="GO:0006352">
    <property type="term" value="P:DNA-templated transcription initiation"/>
    <property type="evidence" value="ECO:0007669"/>
    <property type="project" value="InterPro"/>
</dbReference>
<organism evidence="3 4">
    <name type="scientific">Allomesorhizobium camelthorni</name>
    <dbReference type="NCBI Taxonomy" id="475069"/>
    <lineage>
        <taxon>Bacteria</taxon>
        <taxon>Pseudomonadati</taxon>
        <taxon>Pseudomonadota</taxon>
        <taxon>Alphaproteobacteria</taxon>
        <taxon>Hyphomicrobiales</taxon>
        <taxon>Phyllobacteriaceae</taxon>
        <taxon>Allomesorhizobium</taxon>
    </lineage>
</organism>
<dbReference type="InterPro" id="IPR013325">
    <property type="entry name" value="RNA_pol_sigma_r2"/>
</dbReference>
<proteinExistence type="predicted"/>
<evidence type="ECO:0000313" key="4">
    <source>
        <dbReference type="Proteomes" id="UP001642900"/>
    </source>
</evidence>
<keyword evidence="4" id="KW-1185">Reference proteome</keyword>
<gene>
    <name evidence="3" type="ORF">G6N73_11720</name>
</gene>
<evidence type="ECO:0000259" key="1">
    <source>
        <dbReference type="Pfam" id="PF04542"/>
    </source>
</evidence>
<dbReference type="InterPro" id="IPR046531">
    <property type="entry name" value="DUF6596"/>
</dbReference>
<dbReference type="PANTHER" id="PTHR47756">
    <property type="entry name" value="BLL6612 PROTEIN-RELATED"/>
    <property type="match status" value="1"/>
</dbReference>
<accession>A0A6G4WAN5</accession>
<dbReference type="InterPro" id="IPR013324">
    <property type="entry name" value="RNA_pol_sigma_r3/r4-like"/>
</dbReference>
<dbReference type="AlphaFoldDB" id="A0A6G4WAN5"/>
<dbReference type="Pfam" id="PF20239">
    <property type="entry name" value="DUF6596"/>
    <property type="match status" value="1"/>
</dbReference>
<feature type="domain" description="RNA polymerase sigma-70 region 2" evidence="1">
    <location>
        <begin position="22"/>
        <end position="85"/>
    </location>
</feature>
<dbReference type="InterPro" id="IPR007627">
    <property type="entry name" value="RNA_pol_sigma70_r2"/>
</dbReference>
<dbReference type="Pfam" id="PF04542">
    <property type="entry name" value="Sigma70_r2"/>
    <property type="match status" value="1"/>
</dbReference>
<dbReference type="Proteomes" id="UP001642900">
    <property type="component" value="Unassembled WGS sequence"/>
</dbReference>